<comment type="subunit">
    <text evidence="8">Homodimer.</text>
</comment>
<feature type="active site" description="Proton acceptor" evidence="8">
    <location>
        <position position="68"/>
    </location>
</feature>
<evidence type="ECO:0000259" key="10">
    <source>
        <dbReference type="Pfam" id="PF18317"/>
    </source>
</evidence>
<evidence type="ECO:0000313" key="11">
    <source>
        <dbReference type="EMBL" id="PIP18954.1"/>
    </source>
</evidence>
<dbReference type="SUPFAM" id="SSF53223">
    <property type="entry name" value="Aminoacid dehydrogenase-like, N-terminal domain"/>
    <property type="match status" value="1"/>
</dbReference>
<feature type="domain" description="SDH C-terminal" evidence="10">
    <location>
        <begin position="244"/>
        <end position="275"/>
    </location>
</feature>
<dbReference type="Proteomes" id="UP000231292">
    <property type="component" value="Unassembled WGS sequence"/>
</dbReference>
<comment type="caution">
    <text evidence="8">Lacks conserved residue(s) required for the propagation of feature annotation.</text>
</comment>
<organism evidence="11 12">
    <name type="scientific">Candidatus Sherwoodlollariibacterium unditelluris</name>
    <dbReference type="NCBI Taxonomy" id="1974757"/>
    <lineage>
        <taxon>Bacteria</taxon>
        <taxon>Pseudomonadati</taxon>
        <taxon>Candidatus Omnitrophota</taxon>
        <taxon>Candidatus Sherwoodlollariibacterium</taxon>
    </lineage>
</organism>
<accession>A0A2G9YID4</accession>
<feature type="binding site" evidence="8">
    <location>
        <position position="221"/>
    </location>
    <ligand>
        <name>NADP(+)</name>
        <dbReference type="ChEBI" id="CHEBI:58349"/>
    </ligand>
</feature>
<dbReference type="Pfam" id="PF08501">
    <property type="entry name" value="Shikimate_dh_N"/>
    <property type="match status" value="1"/>
</dbReference>
<dbReference type="GO" id="GO:0008652">
    <property type="term" value="P:amino acid biosynthetic process"/>
    <property type="evidence" value="ECO:0007669"/>
    <property type="project" value="UniProtKB-KW"/>
</dbReference>
<feature type="domain" description="Shikimate dehydrogenase substrate binding N-terminal" evidence="9">
    <location>
        <begin position="9"/>
        <end position="92"/>
    </location>
</feature>
<evidence type="ECO:0000256" key="6">
    <source>
        <dbReference type="ARBA" id="ARBA00023141"/>
    </source>
</evidence>
<feature type="binding site" evidence="8">
    <location>
        <position position="251"/>
    </location>
    <ligand>
        <name>shikimate</name>
        <dbReference type="ChEBI" id="CHEBI:36208"/>
    </ligand>
</feature>
<evidence type="ECO:0000256" key="4">
    <source>
        <dbReference type="ARBA" id="ARBA00022857"/>
    </source>
</evidence>
<comment type="catalytic activity">
    <reaction evidence="7 8">
        <text>shikimate + NADP(+) = 3-dehydroshikimate + NADPH + H(+)</text>
        <dbReference type="Rhea" id="RHEA:17737"/>
        <dbReference type="ChEBI" id="CHEBI:15378"/>
        <dbReference type="ChEBI" id="CHEBI:16630"/>
        <dbReference type="ChEBI" id="CHEBI:36208"/>
        <dbReference type="ChEBI" id="CHEBI:57783"/>
        <dbReference type="ChEBI" id="CHEBI:58349"/>
        <dbReference type="EC" id="1.1.1.25"/>
    </reaction>
</comment>
<comment type="pathway">
    <text evidence="1 8">Metabolic intermediate biosynthesis; chorismate biosynthesis; chorismate from D-erythrose 4-phosphate and phosphoenolpyruvate: step 4/7.</text>
</comment>
<dbReference type="InterPro" id="IPR036291">
    <property type="entry name" value="NAD(P)-bd_dom_sf"/>
</dbReference>
<evidence type="ECO:0000313" key="12">
    <source>
        <dbReference type="Proteomes" id="UP000231292"/>
    </source>
</evidence>
<sequence>MSKVCIYGLIGNPVYHSLSPLMHNAALRKLKIKAKYKLFSLREDELQGFFSNLKKENIRGLNITIPYKERILYDVNGLKNSAVFSIGAANTVVVDKVGRIKFFNTDYLGFLRHIAELKLEPSKTAIIGAGGAAKALCFALGKKKTREVSIYDIDNFRSLAIMKRFNDIFPDTKFKAVGSVEELSLKDKDLLINASSVGMKEEDPLLVKPQMLHPGLFVYDLIYNPKETKLLKLAKESGLKFSNGLGMLFYQGVESLNLWIRPKKAPEETMRSALEKACLPRPIAGPACPAPMGGACSAYGGE</sequence>
<feature type="binding site" evidence="8">
    <location>
        <position position="90"/>
    </location>
    <ligand>
        <name>shikimate</name>
        <dbReference type="ChEBI" id="CHEBI:36208"/>
    </ligand>
</feature>
<evidence type="ECO:0000256" key="2">
    <source>
        <dbReference type="ARBA" id="ARBA00012962"/>
    </source>
</evidence>
<dbReference type="UniPathway" id="UPA00053">
    <property type="reaction ID" value="UER00087"/>
</dbReference>
<dbReference type="CDD" id="cd01065">
    <property type="entry name" value="NAD_bind_Shikimate_DH"/>
    <property type="match status" value="1"/>
</dbReference>
<feature type="binding site" evidence="8">
    <location>
        <begin position="128"/>
        <end position="132"/>
    </location>
    <ligand>
        <name>NADP(+)</name>
        <dbReference type="ChEBI" id="CHEBI:58349"/>
    </ligand>
</feature>
<keyword evidence="4 8" id="KW-0521">NADP</keyword>
<feature type="binding site" evidence="8">
    <location>
        <position position="223"/>
    </location>
    <ligand>
        <name>shikimate</name>
        <dbReference type="ChEBI" id="CHEBI:36208"/>
    </ligand>
</feature>
<dbReference type="SUPFAM" id="SSF51735">
    <property type="entry name" value="NAD(P)-binding Rossmann-fold domains"/>
    <property type="match status" value="1"/>
</dbReference>
<feature type="binding site" evidence="8">
    <location>
        <begin position="17"/>
        <end position="19"/>
    </location>
    <ligand>
        <name>shikimate</name>
        <dbReference type="ChEBI" id="CHEBI:36208"/>
    </ligand>
</feature>
<evidence type="ECO:0000259" key="9">
    <source>
        <dbReference type="Pfam" id="PF08501"/>
    </source>
</evidence>
<name>A0A2G9YID4_9BACT</name>
<dbReference type="InterPro" id="IPR013708">
    <property type="entry name" value="Shikimate_DH-bd_N"/>
</dbReference>
<dbReference type="InterPro" id="IPR011342">
    <property type="entry name" value="Shikimate_DH"/>
</dbReference>
<keyword evidence="5 8" id="KW-0560">Oxidoreductase</keyword>
<comment type="function">
    <text evidence="8">Involved in the biosynthesis of the chorismate, which leads to the biosynthesis of aromatic amino acids. Catalyzes the reversible NADPH linked reduction of 3-dehydroshikimate (DHSA) to yield shikimate (SA).</text>
</comment>
<dbReference type="AlphaFoldDB" id="A0A2G9YID4"/>
<feature type="binding site" evidence="8">
    <location>
        <position position="244"/>
    </location>
    <ligand>
        <name>NADP(+)</name>
        <dbReference type="ChEBI" id="CHEBI:58349"/>
    </ligand>
</feature>
<dbReference type="GO" id="GO:0004764">
    <property type="term" value="F:shikimate 3-dehydrogenase (NADP+) activity"/>
    <property type="evidence" value="ECO:0007669"/>
    <property type="project" value="UniProtKB-UniRule"/>
</dbReference>
<comment type="caution">
    <text evidence="11">The sequence shown here is derived from an EMBL/GenBank/DDBJ whole genome shotgun (WGS) entry which is preliminary data.</text>
</comment>
<dbReference type="InterPro" id="IPR041121">
    <property type="entry name" value="SDH_C"/>
</dbReference>
<evidence type="ECO:0000256" key="7">
    <source>
        <dbReference type="ARBA" id="ARBA00049442"/>
    </source>
</evidence>
<dbReference type="Gene3D" id="3.40.50.10860">
    <property type="entry name" value="Leucine Dehydrogenase, chain A, domain 1"/>
    <property type="match status" value="1"/>
</dbReference>
<dbReference type="PANTHER" id="PTHR21089:SF1">
    <property type="entry name" value="BIFUNCTIONAL 3-DEHYDROQUINATE DEHYDRATASE_SHIKIMATE DEHYDROGENASE, CHLOROPLASTIC"/>
    <property type="match status" value="1"/>
</dbReference>
<dbReference type="InterPro" id="IPR046346">
    <property type="entry name" value="Aminoacid_DH-like_N_sf"/>
</dbReference>
<keyword evidence="3 8" id="KW-0028">Amino-acid biosynthesis</keyword>
<evidence type="ECO:0000256" key="5">
    <source>
        <dbReference type="ARBA" id="ARBA00023002"/>
    </source>
</evidence>
<gene>
    <name evidence="8 11" type="primary">aroE</name>
    <name evidence="11" type="ORF">COX41_05490</name>
</gene>
<feature type="binding site" evidence="8">
    <location>
        <position position="106"/>
    </location>
    <ligand>
        <name>shikimate</name>
        <dbReference type="ChEBI" id="CHEBI:36208"/>
    </ligand>
</feature>
<feature type="binding site" evidence="8">
    <location>
        <position position="64"/>
    </location>
    <ligand>
        <name>shikimate</name>
        <dbReference type="ChEBI" id="CHEBI:36208"/>
    </ligand>
</feature>
<dbReference type="InterPro" id="IPR022893">
    <property type="entry name" value="Shikimate_DH_fam"/>
</dbReference>
<dbReference type="HAMAP" id="MF_00222">
    <property type="entry name" value="Shikimate_DH_AroE"/>
    <property type="match status" value="1"/>
</dbReference>
<dbReference type="GO" id="GO:0019632">
    <property type="term" value="P:shikimate metabolic process"/>
    <property type="evidence" value="ECO:0007669"/>
    <property type="project" value="InterPro"/>
</dbReference>
<dbReference type="PANTHER" id="PTHR21089">
    <property type="entry name" value="SHIKIMATE DEHYDROGENASE"/>
    <property type="match status" value="1"/>
</dbReference>
<dbReference type="EMBL" id="PCRK01000139">
    <property type="protein sequence ID" value="PIP18954.1"/>
    <property type="molecule type" value="Genomic_DNA"/>
</dbReference>
<dbReference type="GO" id="GO:0009423">
    <property type="term" value="P:chorismate biosynthetic process"/>
    <property type="evidence" value="ECO:0007669"/>
    <property type="project" value="UniProtKB-UniRule"/>
</dbReference>
<dbReference type="NCBIfam" id="TIGR00507">
    <property type="entry name" value="aroE"/>
    <property type="match status" value="1"/>
</dbReference>
<keyword evidence="6 8" id="KW-0057">Aromatic amino acid biosynthesis</keyword>
<evidence type="ECO:0000256" key="1">
    <source>
        <dbReference type="ARBA" id="ARBA00004871"/>
    </source>
</evidence>
<comment type="similarity">
    <text evidence="8">Belongs to the shikimate dehydrogenase family.</text>
</comment>
<protein>
    <recommendedName>
        <fullName evidence="2 8">Shikimate dehydrogenase (NADP(+))</fullName>
        <shortName evidence="8">SDH</shortName>
        <ecNumber evidence="2 8">1.1.1.25</ecNumber>
    </recommendedName>
</protein>
<evidence type="ECO:0000256" key="8">
    <source>
        <dbReference type="HAMAP-Rule" id="MF_00222"/>
    </source>
</evidence>
<reference evidence="11 12" key="1">
    <citation type="submission" date="2017-09" db="EMBL/GenBank/DDBJ databases">
        <title>Depth-based differentiation of microbial function through sediment-hosted aquifers and enrichment of novel symbionts in the deep terrestrial subsurface.</title>
        <authorList>
            <person name="Probst A.J."/>
            <person name="Ladd B."/>
            <person name="Jarett J.K."/>
            <person name="Geller-Mcgrath D.E."/>
            <person name="Sieber C.M."/>
            <person name="Emerson J.B."/>
            <person name="Anantharaman K."/>
            <person name="Thomas B.C."/>
            <person name="Malmstrom R."/>
            <person name="Stieglmeier M."/>
            <person name="Klingl A."/>
            <person name="Woyke T."/>
            <person name="Ryan C.M."/>
            <person name="Banfield J.F."/>
        </authorList>
    </citation>
    <scope>NUCLEOTIDE SEQUENCE [LARGE SCALE GENOMIC DNA]</scope>
    <source>
        <strain evidence="11">CG23_combo_of_CG06-09_8_20_14_all_41_10</strain>
    </source>
</reference>
<dbReference type="GO" id="GO:0050661">
    <property type="term" value="F:NADP binding"/>
    <property type="evidence" value="ECO:0007669"/>
    <property type="project" value="InterPro"/>
</dbReference>
<evidence type="ECO:0000256" key="3">
    <source>
        <dbReference type="ARBA" id="ARBA00022605"/>
    </source>
</evidence>
<dbReference type="EC" id="1.1.1.25" evidence="2 8"/>
<dbReference type="Gene3D" id="3.40.50.720">
    <property type="entry name" value="NAD(P)-binding Rossmann-like Domain"/>
    <property type="match status" value="1"/>
</dbReference>
<dbReference type="GO" id="GO:0009073">
    <property type="term" value="P:aromatic amino acid family biosynthetic process"/>
    <property type="evidence" value="ECO:0007669"/>
    <property type="project" value="UniProtKB-KW"/>
</dbReference>
<dbReference type="GO" id="GO:0005829">
    <property type="term" value="C:cytosol"/>
    <property type="evidence" value="ECO:0007669"/>
    <property type="project" value="TreeGrafter"/>
</dbReference>
<proteinExistence type="inferred from homology"/>
<dbReference type="Pfam" id="PF18317">
    <property type="entry name" value="SDH_C"/>
    <property type="match status" value="1"/>
</dbReference>